<dbReference type="AlphaFoldDB" id="A0A0V1GV10"/>
<name>A0A0V1GV10_9BILA</name>
<comment type="caution">
    <text evidence="1">The sequence shown here is derived from an EMBL/GenBank/DDBJ whole genome shotgun (WGS) entry which is preliminary data.</text>
</comment>
<dbReference type="EMBL" id="JYDP01000241">
    <property type="protein sequence ID" value="KRZ02150.1"/>
    <property type="molecule type" value="Genomic_DNA"/>
</dbReference>
<evidence type="ECO:0000313" key="2">
    <source>
        <dbReference type="Proteomes" id="UP000055024"/>
    </source>
</evidence>
<proteinExistence type="predicted"/>
<protein>
    <submittedName>
        <fullName evidence="1">Uncharacterized protein</fullName>
    </submittedName>
</protein>
<dbReference type="Proteomes" id="UP000055024">
    <property type="component" value="Unassembled WGS sequence"/>
</dbReference>
<reference evidence="1 2" key="1">
    <citation type="submission" date="2015-01" db="EMBL/GenBank/DDBJ databases">
        <title>Evolution of Trichinella species and genotypes.</title>
        <authorList>
            <person name="Korhonen P.K."/>
            <person name="Edoardo P."/>
            <person name="Giuseppe L.R."/>
            <person name="Gasser R.B."/>
        </authorList>
    </citation>
    <scope>NUCLEOTIDE SEQUENCE [LARGE SCALE GENOMIC DNA]</scope>
    <source>
        <strain evidence="1">ISS1029</strain>
    </source>
</reference>
<sequence>MISTSISRSIPCMWSGSWTDSRCDQFRRLMDFFEDLWYGLPSYTSAAGISHCHHLAKNRLSSFDVLALHCHQPSPGERSRTAQ</sequence>
<accession>A0A0V1GV10</accession>
<evidence type="ECO:0000313" key="1">
    <source>
        <dbReference type="EMBL" id="KRZ02150.1"/>
    </source>
</evidence>
<keyword evidence="2" id="KW-1185">Reference proteome</keyword>
<gene>
    <name evidence="1" type="ORF">T11_18191</name>
</gene>
<organism evidence="1 2">
    <name type="scientific">Trichinella zimbabwensis</name>
    <dbReference type="NCBI Taxonomy" id="268475"/>
    <lineage>
        <taxon>Eukaryota</taxon>
        <taxon>Metazoa</taxon>
        <taxon>Ecdysozoa</taxon>
        <taxon>Nematoda</taxon>
        <taxon>Enoplea</taxon>
        <taxon>Dorylaimia</taxon>
        <taxon>Trichinellida</taxon>
        <taxon>Trichinellidae</taxon>
        <taxon>Trichinella</taxon>
    </lineage>
</organism>